<dbReference type="EMBL" id="JACNFK010000014">
    <property type="protein sequence ID" value="MBC8518986.1"/>
    <property type="molecule type" value="Genomic_DNA"/>
</dbReference>
<keyword evidence="1" id="KW-0472">Membrane</keyword>
<protein>
    <submittedName>
        <fullName evidence="2">Uncharacterized protein</fullName>
    </submittedName>
</protein>
<comment type="caution">
    <text evidence="2">The sequence shown here is derived from an EMBL/GenBank/DDBJ whole genome shotgun (WGS) entry which is preliminary data.</text>
</comment>
<evidence type="ECO:0000313" key="2">
    <source>
        <dbReference type="EMBL" id="MBC8518986.1"/>
    </source>
</evidence>
<reference evidence="2 3" key="1">
    <citation type="submission" date="2020-08" db="EMBL/GenBank/DDBJ databases">
        <title>Bridging the membrane lipid divide: bacteria of the FCB group superphylum have the potential to synthesize archaeal ether lipids.</title>
        <authorList>
            <person name="Villanueva L."/>
            <person name="Von Meijenfeldt F.A.B."/>
            <person name="Westbye A.B."/>
            <person name="Yadav S."/>
            <person name="Hopmans E.C."/>
            <person name="Dutilh B.E."/>
            <person name="Sinninghe Damste J.S."/>
        </authorList>
    </citation>
    <scope>NUCLEOTIDE SEQUENCE [LARGE SCALE GENOMIC DNA]</scope>
    <source>
        <strain evidence="2">NIOZ-UU100</strain>
    </source>
</reference>
<keyword evidence="1" id="KW-0812">Transmembrane</keyword>
<feature type="transmembrane region" description="Helical" evidence="1">
    <location>
        <begin position="24"/>
        <end position="48"/>
    </location>
</feature>
<proteinExistence type="predicted"/>
<name>A0A8J6TPR9_9GAMM</name>
<keyword evidence="1" id="KW-1133">Transmembrane helix</keyword>
<dbReference type="AlphaFoldDB" id="A0A8J6TPR9"/>
<gene>
    <name evidence="2" type="ORF">H8D24_01070</name>
</gene>
<accession>A0A8J6TPR9</accession>
<sequence length="50" mass="5764">MTEENENRESVKQDSEEVTWGPKLFLAVTGGVLLFFWWLLIYSGGVVLHH</sequence>
<evidence type="ECO:0000313" key="3">
    <source>
        <dbReference type="Proteomes" id="UP000654401"/>
    </source>
</evidence>
<dbReference type="Proteomes" id="UP000654401">
    <property type="component" value="Unassembled WGS sequence"/>
</dbReference>
<organism evidence="2 3">
    <name type="scientific">Candidatus Thiopontia autotrophica</name>
    <dbReference type="NCBI Taxonomy" id="2841688"/>
    <lineage>
        <taxon>Bacteria</taxon>
        <taxon>Pseudomonadati</taxon>
        <taxon>Pseudomonadota</taxon>
        <taxon>Gammaproteobacteria</taxon>
        <taxon>Candidatus Thiopontia</taxon>
    </lineage>
</organism>
<evidence type="ECO:0000256" key="1">
    <source>
        <dbReference type="SAM" id="Phobius"/>
    </source>
</evidence>